<dbReference type="SUPFAM" id="SSF57756">
    <property type="entry name" value="Retrovirus zinc finger-like domains"/>
    <property type="match status" value="1"/>
</dbReference>
<dbReference type="HOGENOM" id="CLU_1366429_0_0_1"/>
<dbReference type="EMBL" id="KL197716">
    <property type="protein sequence ID" value="KDQ59221.1"/>
    <property type="molecule type" value="Genomic_DNA"/>
</dbReference>
<keyword evidence="2" id="KW-0862">Zinc</keyword>
<dbReference type="AlphaFoldDB" id="A0A067Q9F0"/>
<dbReference type="InterPro" id="IPR001878">
    <property type="entry name" value="Znf_CCHC"/>
</dbReference>
<dbReference type="PROSITE" id="PS50158">
    <property type="entry name" value="ZF_CCHC"/>
    <property type="match status" value="1"/>
</dbReference>
<protein>
    <recommendedName>
        <fullName evidence="4">CCHC-type domain-containing protein</fullName>
    </recommendedName>
</protein>
<proteinExistence type="predicted"/>
<keyword evidence="2" id="KW-0863">Zinc-finger</keyword>
<sequence length="200" mass="22209">MSLDDPNYSALYYHAIKKDHDIALVIRPPRAIGENTTQIPPAIPRNPVFPPRNQNGACFGCGEKGHNMNGCPKFIELVEEGTIRWDQNGKLGQIPAQTYYIACPVTLNGEELDLEDGELLVMPVDQAQKGIKQCKVVFDGVVPPPRPDWAKGRPRPSPTSKTWTSTTPTNKTQMRDLIPVEVCKPQFDSDDDDAIMEDVP</sequence>
<evidence type="ECO:0000256" key="3">
    <source>
        <dbReference type="SAM" id="MobiDB-lite"/>
    </source>
</evidence>
<feature type="compositionally biased region" description="Low complexity" evidence="3">
    <location>
        <begin position="158"/>
        <end position="172"/>
    </location>
</feature>
<dbReference type="Proteomes" id="UP000027265">
    <property type="component" value="Unassembled WGS sequence"/>
</dbReference>
<dbReference type="InterPro" id="IPR036875">
    <property type="entry name" value="Znf_CCHC_sf"/>
</dbReference>
<evidence type="ECO:0000256" key="1">
    <source>
        <dbReference type="ARBA" id="ARBA00022664"/>
    </source>
</evidence>
<organism evidence="5 6">
    <name type="scientific">Jaapia argillacea MUCL 33604</name>
    <dbReference type="NCBI Taxonomy" id="933084"/>
    <lineage>
        <taxon>Eukaryota</taxon>
        <taxon>Fungi</taxon>
        <taxon>Dikarya</taxon>
        <taxon>Basidiomycota</taxon>
        <taxon>Agaricomycotina</taxon>
        <taxon>Agaricomycetes</taxon>
        <taxon>Agaricomycetidae</taxon>
        <taxon>Jaapiales</taxon>
        <taxon>Jaapiaceae</taxon>
        <taxon>Jaapia</taxon>
    </lineage>
</organism>
<dbReference type="OrthoDB" id="2961286at2759"/>
<evidence type="ECO:0000259" key="4">
    <source>
        <dbReference type="PROSITE" id="PS50158"/>
    </source>
</evidence>
<feature type="domain" description="CCHC-type" evidence="4">
    <location>
        <begin position="58"/>
        <end position="73"/>
    </location>
</feature>
<feature type="region of interest" description="Disordered" evidence="3">
    <location>
        <begin position="145"/>
        <end position="174"/>
    </location>
</feature>
<dbReference type="InParanoid" id="A0A067Q9F0"/>
<dbReference type="GO" id="GO:0003676">
    <property type="term" value="F:nucleic acid binding"/>
    <property type="evidence" value="ECO:0007669"/>
    <property type="project" value="InterPro"/>
</dbReference>
<gene>
    <name evidence="5" type="ORF">JAAARDRAFT_46740</name>
</gene>
<evidence type="ECO:0000256" key="2">
    <source>
        <dbReference type="PROSITE-ProRule" id="PRU00047"/>
    </source>
</evidence>
<dbReference type="GO" id="GO:0008270">
    <property type="term" value="F:zinc ion binding"/>
    <property type="evidence" value="ECO:0007669"/>
    <property type="project" value="UniProtKB-KW"/>
</dbReference>
<accession>A0A067Q9F0</accession>
<evidence type="ECO:0000313" key="5">
    <source>
        <dbReference type="EMBL" id="KDQ59221.1"/>
    </source>
</evidence>
<keyword evidence="6" id="KW-1185">Reference proteome</keyword>
<keyword evidence="1" id="KW-0507">mRNA processing</keyword>
<name>A0A067Q9F0_9AGAM</name>
<evidence type="ECO:0000313" key="6">
    <source>
        <dbReference type="Proteomes" id="UP000027265"/>
    </source>
</evidence>
<reference evidence="6" key="1">
    <citation type="journal article" date="2014" name="Proc. Natl. Acad. Sci. U.S.A.">
        <title>Extensive sampling of basidiomycete genomes demonstrates inadequacy of the white-rot/brown-rot paradigm for wood decay fungi.</title>
        <authorList>
            <person name="Riley R."/>
            <person name="Salamov A.A."/>
            <person name="Brown D.W."/>
            <person name="Nagy L.G."/>
            <person name="Floudas D."/>
            <person name="Held B.W."/>
            <person name="Levasseur A."/>
            <person name="Lombard V."/>
            <person name="Morin E."/>
            <person name="Otillar R."/>
            <person name="Lindquist E.A."/>
            <person name="Sun H."/>
            <person name="LaButti K.M."/>
            <person name="Schmutz J."/>
            <person name="Jabbour D."/>
            <person name="Luo H."/>
            <person name="Baker S.E."/>
            <person name="Pisabarro A.G."/>
            <person name="Walton J.D."/>
            <person name="Blanchette R.A."/>
            <person name="Henrissat B."/>
            <person name="Martin F."/>
            <person name="Cullen D."/>
            <person name="Hibbett D.S."/>
            <person name="Grigoriev I.V."/>
        </authorList>
    </citation>
    <scope>NUCLEOTIDE SEQUENCE [LARGE SCALE GENOMIC DNA]</scope>
    <source>
        <strain evidence="6">MUCL 33604</strain>
    </source>
</reference>
<keyword evidence="2" id="KW-0479">Metal-binding</keyword>
<dbReference type="GO" id="GO:0006397">
    <property type="term" value="P:mRNA processing"/>
    <property type="evidence" value="ECO:0007669"/>
    <property type="project" value="UniProtKB-KW"/>
</dbReference>